<comment type="caution">
    <text evidence="2">The sequence shown here is derived from an EMBL/GenBank/DDBJ whole genome shotgun (WGS) entry which is preliminary data.</text>
</comment>
<reference evidence="2" key="1">
    <citation type="submission" date="2020-12" db="EMBL/GenBank/DDBJ databases">
        <authorList>
            <consortium name="Molecular Ecology Group"/>
        </authorList>
    </citation>
    <scope>NUCLEOTIDE SEQUENCE</scope>
    <source>
        <strain evidence="2">TBG_1078</strain>
    </source>
</reference>
<feature type="compositionally biased region" description="Basic and acidic residues" evidence="1">
    <location>
        <begin position="104"/>
        <end position="113"/>
    </location>
</feature>
<dbReference type="EMBL" id="CAJHUB010000754">
    <property type="protein sequence ID" value="CAD7682843.1"/>
    <property type="molecule type" value="Genomic_DNA"/>
</dbReference>
<name>A0A811YYM3_NYCPR</name>
<evidence type="ECO:0000313" key="3">
    <source>
        <dbReference type="Proteomes" id="UP000645828"/>
    </source>
</evidence>
<keyword evidence="3" id="KW-1185">Reference proteome</keyword>
<organism evidence="2 3">
    <name type="scientific">Nyctereutes procyonoides</name>
    <name type="common">Raccoon dog</name>
    <name type="synonym">Canis procyonoides</name>
    <dbReference type="NCBI Taxonomy" id="34880"/>
    <lineage>
        <taxon>Eukaryota</taxon>
        <taxon>Metazoa</taxon>
        <taxon>Chordata</taxon>
        <taxon>Craniata</taxon>
        <taxon>Vertebrata</taxon>
        <taxon>Euteleostomi</taxon>
        <taxon>Mammalia</taxon>
        <taxon>Eutheria</taxon>
        <taxon>Laurasiatheria</taxon>
        <taxon>Carnivora</taxon>
        <taxon>Caniformia</taxon>
        <taxon>Canidae</taxon>
        <taxon>Nyctereutes</taxon>
    </lineage>
</organism>
<sequence length="238" mass="25497">MPEWLSGGASVFSSGPDPGVAGLSPASGSPGKPASPFTSVSASLSTCHPALGAARMEPGCGFINSNDTKEVVFKSLGSVGDGETVECAVVEGEKGGPPANYQKNKNEAKKEDGENAPEGQVQLHWLYPTSEDGADKEAAGEQGRPVDHNVFQGYRPQFGRTAMNKIRKIKKMRPKVSSHLNVGTTSTSVTNTDSQKTINHKMAKRQKHPTRINEYKIPAIRNDQKIGAEDFKCFLFAH</sequence>
<evidence type="ECO:0000256" key="1">
    <source>
        <dbReference type="SAM" id="MobiDB-lite"/>
    </source>
</evidence>
<feature type="compositionally biased region" description="Basic and acidic residues" evidence="1">
    <location>
        <begin position="133"/>
        <end position="147"/>
    </location>
</feature>
<feature type="compositionally biased region" description="Low complexity" evidence="1">
    <location>
        <begin position="18"/>
        <end position="36"/>
    </location>
</feature>
<proteinExistence type="predicted"/>
<feature type="region of interest" description="Disordered" evidence="1">
    <location>
        <begin position="1"/>
        <end position="40"/>
    </location>
</feature>
<dbReference type="AlphaFoldDB" id="A0A811YYM3"/>
<accession>A0A811YYM3</accession>
<evidence type="ECO:0000313" key="2">
    <source>
        <dbReference type="EMBL" id="CAD7682843.1"/>
    </source>
</evidence>
<dbReference type="Proteomes" id="UP000645828">
    <property type="component" value="Unassembled WGS sequence"/>
</dbReference>
<feature type="region of interest" description="Disordered" evidence="1">
    <location>
        <begin position="132"/>
        <end position="152"/>
    </location>
</feature>
<protein>
    <submittedName>
        <fullName evidence="2">(raccoon dog) hypothetical protein</fullName>
    </submittedName>
</protein>
<feature type="region of interest" description="Disordered" evidence="1">
    <location>
        <begin position="92"/>
        <end position="120"/>
    </location>
</feature>
<gene>
    <name evidence="2" type="ORF">NYPRO_LOCUS15635</name>
</gene>